<dbReference type="PANTHER" id="PTHR10000:SF8">
    <property type="entry name" value="HAD SUPERFAMILY HYDROLASE-LIKE, TYPE 3"/>
    <property type="match status" value="1"/>
</dbReference>
<dbReference type="InterPro" id="IPR023214">
    <property type="entry name" value="HAD_sf"/>
</dbReference>
<dbReference type="Gene3D" id="3.30.1240.10">
    <property type="match status" value="1"/>
</dbReference>
<keyword evidence="1" id="KW-0378">Hydrolase</keyword>
<dbReference type="KEGG" id="sapp:SAC06_09825"/>
<dbReference type="EC" id="3.1.3.-" evidence="1"/>
<name>A0AAU7V7Y2_9ACTO</name>
<evidence type="ECO:0000313" key="1">
    <source>
        <dbReference type="EMBL" id="XBW07922.1"/>
    </source>
</evidence>
<dbReference type="PROSITE" id="PS01229">
    <property type="entry name" value="COF_2"/>
    <property type="match status" value="1"/>
</dbReference>
<dbReference type="EMBL" id="CP138335">
    <property type="protein sequence ID" value="XBW07922.1"/>
    <property type="molecule type" value="Genomic_DNA"/>
</dbReference>
<protein>
    <submittedName>
        <fullName evidence="1">HAD family hydrolase</fullName>
        <ecNumber evidence="1">3.1.3.-</ecNumber>
    </submittedName>
</protein>
<gene>
    <name evidence="1" type="ORF">SAC06_09825</name>
</gene>
<dbReference type="RefSeq" id="WP_350258122.1">
    <property type="nucleotide sequence ID" value="NZ_CP138335.1"/>
</dbReference>
<organism evidence="1">
    <name type="scientific">Scrofimicrobium appendicitidis</name>
    <dbReference type="NCBI Taxonomy" id="3079930"/>
    <lineage>
        <taxon>Bacteria</taxon>
        <taxon>Bacillati</taxon>
        <taxon>Actinomycetota</taxon>
        <taxon>Actinomycetes</taxon>
        <taxon>Actinomycetales</taxon>
        <taxon>Actinomycetaceae</taxon>
        <taxon>Scrofimicrobium</taxon>
    </lineage>
</organism>
<dbReference type="AlphaFoldDB" id="A0AAU7V7Y2"/>
<dbReference type="InterPro" id="IPR036412">
    <property type="entry name" value="HAD-like_sf"/>
</dbReference>
<dbReference type="GO" id="GO:0016791">
    <property type="term" value="F:phosphatase activity"/>
    <property type="evidence" value="ECO:0007669"/>
    <property type="project" value="TreeGrafter"/>
</dbReference>
<dbReference type="SUPFAM" id="SSF56784">
    <property type="entry name" value="HAD-like"/>
    <property type="match status" value="1"/>
</dbReference>
<dbReference type="PANTHER" id="PTHR10000">
    <property type="entry name" value="PHOSPHOSERINE PHOSPHATASE"/>
    <property type="match status" value="1"/>
</dbReference>
<dbReference type="GO" id="GO:0000287">
    <property type="term" value="F:magnesium ion binding"/>
    <property type="evidence" value="ECO:0007669"/>
    <property type="project" value="TreeGrafter"/>
</dbReference>
<proteinExistence type="predicted"/>
<dbReference type="Gene3D" id="3.40.50.1000">
    <property type="entry name" value="HAD superfamily/HAD-like"/>
    <property type="match status" value="1"/>
</dbReference>
<accession>A0AAU7V7Y2</accession>
<reference evidence="1" key="1">
    <citation type="submission" date="2023-11" db="EMBL/GenBank/DDBJ databases">
        <title>Scrofimicrobium hongkongense sp. nov., isolated from a patient with peritonitis.</title>
        <authorList>
            <person name="Lao H.Y."/>
            <person name="Wong A.Y.P."/>
            <person name="Ng T.L."/>
            <person name="Wong R.Y.L."/>
            <person name="Yau M.C.Y."/>
            <person name="Lam J.Y.W."/>
            <person name="Siu G.K.H."/>
        </authorList>
    </citation>
    <scope>NUCLEOTIDE SEQUENCE</scope>
    <source>
        <strain evidence="1">R131</strain>
    </source>
</reference>
<sequence length="299" mass="31875">MTSDWLITPPPSGQEGIPFAEAVARAEADLPAVLPDDPSQLLFALDIDGTMVGTHGVTDRMKQALAEAEAAGANIVIATGRGVYSTRHVVEELGLHRSWVVCSNGSLTVRWDGDGHQVADINEFDPRPTGEQFLETFPGILLGVDVGAGGMLVSQLFPAGELMRQELADSLEAVLGRRATRLVARAPWLERDDFAQQIDEMNLVDVEYAVGWTSWVDIGPAGVTKATGLQRLVDQLELPSTGTFAIGDGENDLAMLRWAHHGVAMGSADEAVRSAADAVTTAVEHDGAAAVIRAVLNRY</sequence>
<dbReference type="GO" id="GO:0005829">
    <property type="term" value="C:cytosol"/>
    <property type="evidence" value="ECO:0007669"/>
    <property type="project" value="TreeGrafter"/>
</dbReference>
<dbReference type="Pfam" id="PF08282">
    <property type="entry name" value="Hydrolase_3"/>
    <property type="match status" value="2"/>
</dbReference>